<keyword evidence="3" id="KW-1185">Reference proteome</keyword>
<feature type="region of interest" description="Disordered" evidence="1">
    <location>
        <begin position="1"/>
        <end position="32"/>
    </location>
</feature>
<evidence type="ECO:0000313" key="2">
    <source>
        <dbReference type="EMBL" id="THV52290.1"/>
    </source>
</evidence>
<accession>A0A4S8R497</accession>
<reference evidence="2 3" key="1">
    <citation type="submission" date="2017-12" db="EMBL/GenBank/DDBJ databases">
        <title>Comparative genomics of Botrytis spp.</title>
        <authorList>
            <person name="Valero-Jimenez C.A."/>
            <person name="Tapia P."/>
            <person name="Veloso J."/>
            <person name="Silva-Moreno E."/>
            <person name="Staats M."/>
            <person name="Valdes J.H."/>
            <person name="Van Kan J.A.L."/>
        </authorList>
    </citation>
    <scope>NUCLEOTIDE SEQUENCE [LARGE SCALE GENOMIC DNA]</scope>
    <source>
        <strain evidence="2 3">MUCL435</strain>
    </source>
</reference>
<dbReference type="AlphaFoldDB" id="A0A4S8R497"/>
<protein>
    <submittedName>
        <fullName evidence="2">Uncharacterized protein</fullName>
    </submittedName>
</protein>
<evidence type="ECO:0000313" key="3">
    <source>
        <dbReference type="Proteomes" id="UP000308671"/>
    </source>
</evidence>
<name>A0A4S8R497_9HELO</name>
<proteinExistence type="predicted"/>
<dbReference type="EMBL" id="PQXL01000083">
    <property type="protein sequence ID" value="THV52290.1"/>
    <property type="molecule type" value="Genomic_DNA"/>
</dbReference>
<organism evidence="2 3">
    <name type="scientific">Botrytis galanthina</name>
    <dbReference type="NCBI Taxonomy" id="278940"/>
    <lineage>
        <taxon>Eukaryota</taxon>
        <taxon>Fungi</taxon>
        <taxon>Dikarya</taxon>
        <taxon>Ascomycota</taxon>
        <taxon>Pezizomycotina</taxon>
        <taxon>Leotiomycetes</taxon>
        <taxon>Helotiales</taxon>
        <taxon>Sclerotiniaceae</taxon>
        <taxon>Botrytis</taxon>
    </lineage>
</organism>
<gene>
    <name evidence="2" type="ORF">BGAL_0083g00130</name>
</gene>
<sequence>MKLGLSLAWPSRQPRDTQEGGSTVEEGKVLSPTEFASVNSQHEFGEYGYHASKVERDTRTCGTKASSSSSSSL</sequence>
<comment type="caution">
    <text evidence="2">The sequence shown here is derived from an EMBL/GenBank/DDBJ whole genome shotgun (WGS) entry which is preliminary data.</text>
</comment>
<dbReference type="Proteomes" id="UP000308671">
    <property type="component" value="Unassembled WGS sequence"/>
</dbReference>
<evidence type="ECO:0000256" key="1">
    <source>
        <dbReference type="SAM" id="MobiDB-lite"/>
    </source>
</evidence>